<dbReference type="CDD" id="cd13747">
    <property type="entry name" value="UreI_AmiS_like_1"/>
    <property type="match status" value="1"/>
</dbReference>
<dbReference type="EMBL" id="JACCGK010000030">
    <property type="protein sequence ID" value="NYT75154.1"/>
    <property type="molecule type" value="Genomic_DNA"/>
</dbReference>
<keyword evidence="10" id="KW-1185">Reference proteome</keyword>
<dbReference type="RefSeq" id="WP_180096079.1">
    <property type="nucleotide sequence ID" value="NZ_CAXAZJ010000033.1"/>
</dbReference>
<dbReference type="Pfam" id="PF02293">
    <property type="entry name" value="AmiS_UreI"/>
    <property type="match status" value="1"/>
</dbReference>
<dbReference type="InterPro" id="IPR003211">
    <property type="entry name" value="AmiSUreI_transpt"/>
</dbReference>
<reference evidence="9 10" key="1">
    <citation type="submission" date="2020-07" db="EMBL/GenBank/DDBJ databases">
        <title>Halomonas sp. QX-2 draft genome sequence.</title>
        <authorList>
            <person name="Qiu X."/>
        </authorList>
    </citation>
    <scope>NUCLEOTIDE SEQUENCE [LARGE SCALE GENOMIC DNA]</scope>
    <source>
        <strain evidence="9 10">QX-2</strain>
    </source>
</reference>
<keyword evidence="7 8" id="KW-0472">Membrane</keyword>
<organism evidence="9 10">
    <name type="scientific">Vreelandella sedimenti</name>
    <dbReference type="NCBI Taxonomy" id="2729618"/>
    <lineage>
        <taxon>Bacteria</taxon>
        <taxon>Pseudomonadati</taxon>
        <taxon>Pseudomonadota</taxon>
        <taxon>Gammaproteobacteria</taxon>
        <taxon>Oceanospirillales</taxon>
        <taxon>Halomonadaceae</taxon>
        <taxon>Vreelandella</taxon>
    </lineage>
</organism>
<keyword evidence="5 8" id="KW-0812">Transmembrane</keyword>
<evidence type="ECO:0000256" key="5">
    <source>
        <dbReference type="ARBA" id="ARBA00022692"/>
    </source>
</evidence>
<evidence type="ECO:0000256" key="4">
    <source>
        <dbReference type="ARBA" id="ARBA00022475"/>
    </source>
</evidence>
<evidence type="ECO:0000256" key="8">
    <source>
        <dbReference type="SAM" id="Phobius"/>
    </source>
</evidence>
<evidence type="ECO:0000313" key="10">
    <source>
        <dbReference type="Proteomes" id="UP000520876"/>
    </source>
</evidence>
<feature type="transmembrane region" description="Helical" evidence="8">
    <location>
        <begin position="56"/>
        <end position="75"/>
    </location>
</feature>
<evidence type="ECO:0000256" key="7">
    <source>
        <dbReference type="ARBA" id="ARBA00023136"/>
    </source>
</evidence>
<dbReference type="AlphaFoldDB" id="A0A7Z0NCC4"/>
<comment type="similarity">
    <text evidence="2">Belongs to the AmiS/UreI family.</text>
</comment>
<feature type="transmembrane region" description="Helical" evidence="8">
    <location>
        <begin position="30"/>
        <end position="50"/>
    </location>
</feature>
<gene>
    <name evidence="9" type="ORF">HZU72_22485</name>
</gene>
<feature type="transmembrane region" description="Helical" evidence="8">
    <location>
        <begin position="146"/>
        <end position="170"/>
    </location>
</feature>
<feature type="transmembrane region" description="Helical" evidence="8">
    <location>
        <begin position="87"/>
        <end position="108"/>
    </location>
</feature>
<evidence type="ECO:0000256" key="1">
    <source>
        <dbReference type="ARBA" id="ARBA00004651"/>
    </source>
</evidence>
<keyword evidence="3" id="KW-0813">Transport</keyword>
<evidence type="ECO:0000256" key="2">
    <source>
        <dbReference type="ARBA" id="ARBA00010068"/>
    </source>
</evidence>
<protein>
    <submittedName>
        <fullName evidence="9">Transporter</fullName>
    </submittedName>
</protein>
<comment type="caution">
    <text evidence="9">The sequence shown here is derived from an EMBL/GenBank/DDBJ whole genome shotgun (WGS) entry which is preliminary data.</text>
</comment>
<keyword evidence="6 8" id="KW-1133">Transmembrane helix</keyword>
<dbReference type="GO" id="GO:0005886">
    <property type="term" value="C:plasma membrane"/>
    <property type="evidence" value="ECO:0007669"/>
    <property type="project" value="UniProtKB-SubCell"/>
</dbReference>
<feature type="transmembrane region" description="Helical" evidence="8">
    <location>
        <begin position="120"/>
        <end position="139"/>
    </location>
</feature>
<dbReference type="Proteomes" id="UP000520876">
    <property type="component" value="Unassembled WGS sequence"/>
</dbReference>
<comment type="subcellular location">
    <subcellularLocation>
        <location evidence="1">Cell membrane</location>
        <topology evidence="1">Multi-pass membrane protein</topology>
    </subcellularLocation>
</comment>
<accession>A0A7Z0NCC4</accession>
<keyword evidence="4" id="KW-1003">Cell membrane</keyword>
<evidence type="ECO:0000313" key="9">
    <source>
        <dbReference type="EMBL" id="NYT75154.1"/>
    </source>
</evidence>
<dbReference type="Gene3D" id="1.25.40.600">
    <property type="match status" value="1"/>
</dbReference>
<name>A0A7Z0NCC4_9GAMM</name>
<dbReference type="InterPro" id="IPR038523">
    <property type="entry name" value="AmiSUreI_transpt_sf"/>
</dbReference>
<evidence type="ECO:0000256" key="6">
    <source>
        <dbReference type="ARBA" id="ARBA00022989"/>
    </source>
</evidence>
<sequence>MILGLTLLYVGAVLFINGIWLLGKISNQEVSIINILVGLLSFIIAMHLIFKVPNNTVEISTGAFTLLFSITYLWVGANQWLKSDGKGLGWFCLFVSITAAVIGVHSLAGYTTNFKLWNTASWFAWSLLWLSFFYLLALAKPIQRHVATYTIFCAIFTGWIPGVMILLGGIST</sequence>
<evidence type="ECO:0000256" key="3">
    <source>
        <dbReference type="ARBA" id="ARBA00022448"/>
    </source>
</evidence>
<feature type="transmembrane region" description="Helical" evidence="8">
    <location>
        <begin position="6"/>
        <end position="23"/>
    </location>
</feature>
<proteinExistence type="inferred from homology"/>